<keyword evidence="9" id="KW-0418">Kinase</keyword>
<dbReference type="PRINTS" id="PR00477">
    <property type="entry name" value="PHGLYCKINASE"/>
</dbReference>
<accession>A0A382EEV9</accession>
<dbReference type="PROSITE" id="PS00111">
    <property type="entry name" value="PGLYCERATE_KINASE"/>
    <property type="match status" value="1"/>
</dbReference>
<keyword evidence="10" id="KW-0067">ATP-binding</keyword>
<comment type="catalytic activity">
    <reaction evidence="1">
        <text>(2R)-3-phosphoglycerate + ATP = (2R)-3-phospho-glyceroyl phosphate + ADP</text>
        <dbReference type="Rhea" id="RHEA:14801"/>
        <dbReference type="ChEBI" id="CHEBI:30616"/>
        <dbReference type="ChEBI" id="CHEBI:57604"/>
        <dbReference type="ChEBI" id="CHEBI:58272"/>
        <dbReference type="ChEBI" id="CHEBI:456216"/>
        <dbReference type="EC" id="2.7.2.3"/>
    </reaction>
</comment>
<evidence type="ECO:0000256" key="3">
    <source>
        <dbReference type="ARBA" id="ARBA00008982"/>
    </source>
</evidence>
<evidence type="ECO:0000256" key="1">
    <source>
        <dbReference type="ARBA" id="ARBA00000642"/>
    </source>
</evidence>
<organism evidence="12">
    <name type="scientific">marine metagenome</name>
    <dbReference type="NCBI Taxonomy" id="408172"/>
    <lineage>
        <taxon>unclassified sequences</taxon>
        <taxon>metagenomes</taxon>
        <taxon>ecological metagenomes</taxon>
    </lineage>
</organism>
<reference evidence="12" key="1">
    <citation type="submission" date="2018-05" db="EMBL/GenBank/DDBJ databases">
        <authorList>
            <person name="Lanie J.A."/>
            <person name="Ng W.-L."/>
            <person name="Kazmierczak K.M."/>
            <person name="Andrzejewski T.M."/>
            <person name="Davidsen T.M."/>
            <person name="Wayne K.J."/>
            <person name="Tettelin H."/>
            <person name="Glass J.I."/>
            <person name="Rusch D."/>
            <person name="Podicherti R."/>
            <person name="Tsui H.-C.T."/>
            <person name="Winkler M.E."/>
        </authorList>
    </citation>
    <scope>NUCLEOTIDE SEQUENCE</scope>
</reference>
<evidence type="ECO:0000256" key="9">
    <source>
        <dbReference type="ARBA" id="ARBA00022777"/>
    </source>
</evidence>
<dbReference type="Gene3D" id="3.40.50.1260">
    <property type="entry name" value="Phosphoglycerate kinase, N-terminal domain"/>
    <property type="match status" value="2"/>
</dbReference>
<dbReference type="GO" id="GO:0043531">
    <property type="term" value="F:ADP binding"/>
    <property type="evidence" value="ECO:0007669"/>
    <property type="project" value="TreeGrafter"/>
</dbReference>
<dbReference type="PANTHER" id="PTHR11406">
    <property type="entry name" value="PHOSPHOGLYCERATE KINASE"/>
    <property type="match status" value="1"/>
</dbReference>
<dbReference type="GO" id="GO:0006096">
    <property type="term" value="P:glycolytic process"/>
    <property type="evidence" value="ECO:0007669"/>
    <property type="project" value="UniProtKB-KW"/>
</dbReference>
<proteinExistence type="inferred from homology"/>
<dbReference type="FunFam" id="3.40.50.1260:FF:000006">
    <property type="entry name" value="Phosphoglycerate kinase"/>
    <property type="match status" value="1"/>
</dbReference>
<evidence type="ECO:0000256" key="5">
    <source>
        <dbReference type="ARBA" id="ARBA00013061"/>
    </source>
</evidence>
<dbReference type="FunFam" id="3.40.50.1260:FF:000031">
    <property type="entry name" value="Phosphoglycerate kinase 1"/>
    <property type="match status" value="1"/>
</dbReference>
<dbReference type="InterPro" id="IPR015824">
    <property type="entry name" value="Phosphoglycerate_kinase_N"/>
</dbReference>
<dbReference type="InterPro" id="IPR015911">
    <property type="entry name" value="Phosphoglycerate_kinase_CS"/>
</dbReference>
<dbReference type="EC" id="2.7.2.3" evidence="5"/>
<comment type="pathway">
    <text evidence="2">Carbohydrate degradation; glycolysis; pyruvate from D-glyceraldehyde 3-phosphate: step 2/5.</text>
</comment>
<comment type="similarity">
    <text evidence="3">Belongs to the phosphoglycerate kinase family.</text>
</comment>
<dbReference type="SUPFAM" id="SSF53748">
    <property type="entry name" value="Phosphoglycerate kinase"/>
    <property type="match status" value="1"/>
</dbReference>
<evidence type="ECO:0000256" key="4">
    <source>
        <dbReference type="ARBA" id="ARBA00011245"/>
    </source>
</evidence>
<keyword evidence="6" id="KW-0963">Cytoplasm</keyword>
<evidence type="ECO:0000256" key="2">
    <source>
        <dbReference type="ARBA" id="ARBA00004838"/>
    </source>
</evidence>
<dbReference type="GO" id="GO:0005829">
    <property type="term" value="C:cytosol"/>
    <property type="evidence" value="ECO:0007669"/>
    <property type="project" value="TreeGrafter"/>
</dbReference>
<keyword evidence="8" id="KW-0547">Nucleotide-binding</keyword>
<dbReference type="HAMAP" id="MF_00145">
    <property type="entry name" value="Phosphoglyc_kinase"/>
    <property type="match status" value="1"/>
</dbReference>
<evidence type="ECO:0000313" key="12">
    <source>
        <dbReference type="EMBL" id="SVB49326.1"/>
    </source>
</evidence>
<keyword evidence="7" id="KW-0808">Transferase</keyword>
<dbReference type="Pfam" id="PF00162">
    <property type="entry name" value="PGK"/>
    <property type="match status" value="1"/>
</dbReference>
<evidence type="ECO:0000256" key="11">
    <source>
        <dbReference type="ARBA" id="ARBA00023152"/>
    </source>
</evidence>
<evidence type="ECO:0000256" key="10">
    <source>
        <dbReference type="ARBA" id="ARBA00022840"/>
    </source>
</evidence>
<comment type="subunit">
    <text evidence="4">Monomer.</text>
</comment>
<protein>
    <recommendedName>
        <fullName evidence="5">phosphoglycerate kinase</fullName>
        <ecNumber evidence="5">2.7.2.3</ecNumber>
    </recommendedName>
</protein>
<dbReference type="GO" id="GO:0005524">
    <property type="term" value="F:ATP binding"/>
    <property type="evidence" value="ECO:0007669"/>
    <property type="project" value="UniProtKB-KW"/>
</dbReference>
<dbReference type="AlphaFoldDB" id="A0A382EEV9"/>
<dbReference type="InterPro" id="IPR036043">
    <property type="entry name" value="Phosphoglycerate_kinase_sf"/>
</dbReference>
<dbReference type="InterPro" id="IPR001576">
    <property type="entry name" value="Phosphoglycerate_kinase"/>
</dbReference>
<dbReference type="GO" id="GO:0004618">
    <property type="term" value="F:phosphoglycerate kinase activity"/>
    <property type="evidence" value="ECO:0007669"/>
    <property type="project" value="UniProtKB-EC"/>
</dbReference>
<dbReference type="GO" id="GO:0006094">
    <property type="term" value="P:gluconeogenesis"/>
    <property type="evidence" value="ECO:0007669"/>
    <property type="project" value="TreeGrafter"/>
</dbReference>
<dbReference type="PANTHER" id="PTHR11406:SF23">
    <property type="entry name" value="PHOSPHOGLYCERATE KINASE 1, CHLOROPLASTIC-RELATED"/>
    <property type="match status" value="1"/>
</dbReference>
<evidence type="ECO:0000256" key="8">
    <source>
        <dbReference type="ARBA" id="ARBA00022741"/>
    </source>
</evidence>
<keyword evidence="11" id="KW-0324">Glycolysis</keyword>
<dbReference type="PIRSF" id="PIRSF000724">
    <property type="entry name" value="Pgk"/>
    <property type="match status" value="1"/>
</dbReference>
<dbReference type="EMBL" id="UINC01044201">
    <property type="protein sequence ID" value="SVB49326.1"/>
    <property type="molecule type" value="Genomic_DNA"/>
</dbReference>
<evidence type="ECO:0000256" key="7">
    <source>
        <dbReference type="ARBA" id="ARBA00022679"/>
    </source>
</evidence>
<evidence type="ECO:0000256" key="6">
    <source>
        <dbReference type="ARBA" id="ARBA00022490"/>
    </source>
</evidence>
<name>A0A382EEV9_9ZZZZ</name>
<gene>
    <name evidence="12" type="ORF">METZ01_LOCUS202180</name>
</gene>
<sequence>MSKLRTIDDINVANKKVLVRVDFNVPIEDGNISSDARIKQAIPTIVELLKKGAKVILASHLGRPKGEKVPDLSLSIIEQTLRTNLPGVDISFVADVVGSAAKSAANKLAQGQVLLLENLRYEAGEETNDLGLATKLAGLADIYVDDAFSCAHRSHASIQAVAELLPSVAGRLMEKEIGILSRVLETPKLPLAAIIGGSKISSKLGVLKNLATKVQYLIIGGAMANTFLHAKGHNVGTSLCEVEMTEVVNEILVSASNHDCKVVIPIDVVVAKALEANIETENVMVEQVPQEKMILDVGHGSIKKLGEICKICRTVIWNGPLGAFEVSPFDVGTIAVAEIVVEFTRAGKLMSVVGGGDTVAALERVGAEHAFTYTTMAGGAFLEWLEGRILPGVKVLED</sequence>